<keyword evidence="2" id="KW-0479">Metal-binding</keyword>
<sequence>MTATSLARSTWPVVSRGAVVLVPTGSVEQHGPHLPLETDGIVATAVAERAAERLRLADPGTAVLVAPTVPYGASGEHQSFPGTVSIGHDALRRMLVELVRSLHEWAGRVVFVNGHGGNVPSLTGAVTQLIAEGHDLAWAPCGVPHGDAHAGRTETSLLLHLVPSSVELDRAEPGNDTPLAELMGQLTAGGVASVSPNGILGDPSGASAEEGEAILEAMVASAVRRIEAGRVDGRGCLRDPEQAAQGQTPQGLQDGAIG</sequence>
<dbReference type="PANTHER" id="PTHR35005">
    <property type="entry name" value="3-DEHYDRO-SCYLLO-INOSOSE HYDROLASE"/>
    <property type="match status" value="1"/>
</dbReference>
<dbReference type="GO" id="GO:0016811">
    <property type="term" value="F:hydrolase activity, acting on carbon-nitrogen (but not peptide) bonds, in linear amides"/>
    <property type="evidence" value="ECO:0007669"/>
    <property type="project" value="TreeGrafter"/>
</dbReference>
<dbReference type="GO" id="GO:0009231">
    <property type="term" value="P:riboflavin biosynthetic process"/>
    <property type="evidence" value="ECO:0007669"/>
    <property type="project" value="TreeGrafter"/>
</dbReference>
<comment type="caution">
    <text evidence="7">The sequence shown here is derived from an EMBL/GenBank/DDBJ whole genome shotgun (WGS) entry which is preliminary data.</text>
</comment>
<dbReference type="Pfam" id="PF02633">
    <property type="entry name" value="Creatininase"/>
    <property type="match status" value="1"/>
</dbReference>
<dbReference type="Gene3D" id="3.40.50.10310">
    <property type="entry name" value="Creatininase"/>
    <property type="match status" value="1"/>
</dbReference>
<name>A0A2M9BB60_9MICO</name>
<protein>
    <submittedName>
        <fullName evidence="7">Creatinine amidohydrolase</fullName>
    </submittedName>
</protein>
<dbReference type="InterPro" id="IPR024087">
    <property type="entry name" value="Creatininase-like_sf"/>
</dbReference>
<dbReference type="SUPFAM" id="SSF102215">
    <property type="entry name" value="Creatininase"/>
    <property type="match status" value="1"/>
</dbReference>
<dbReference type="OrthoDB" id="9801445at2"/>
<evidence type="ECO:0000256" key="2">
    <source>
        <dbReference type="ARBA" id="ARBA00022723"/>
    </source>
</evidence>
<keyword evidence="8" id="KW-1185">Reference proteome</keyword>
<feature type="region of interest" description="Disordered" evidence="6">
    <location>
        <begin position="233"/>
        <end position="258"/>
    </location>
</feature>
<gene>
    <name evidence="7" type="ORF">CLV54_3309</name>
</gene>
<comment type="similarity">
    <text evidence="5">Belongs to the creatininase superfamily.</text>
</comment>
<dbReference type="RefSeq" id="WP_100346073.1">
    <property type="nucleotide sequence ID" value="NZ_PGFB01000007.1"/>
</dbReference>
<evidence type="ECO:0000313" key="7">
    <source>
        <dbReference type="EMBL" id="PJJ55173.1"/>
    </source>
</evidence>
<proteinExistence type="inferred from homology"/>
<keyword evidence="4" id="KW-0862">Zinc</keyword>
<evidence type="ECO:0000256" key="1">
    <source>
        <dbReference type="ARBA" id="ARBA00001947"/>
    </source>
</evidence>
<keyword evidence="3 7" id="KW-0378">Hydrolase</keyword>
<evidence type="ECO:0000256" key="6">
    <source>
        <dbReference type="SAM" id="MobiDB-lite"/>
    </source>
</evidence>
<dbReference type="Proteomes" id="UP000230161">
    <property type="component" value="Unassembled WGS sequence"/>
</dbReference>
<evidence type="ECO:0000313" key="8">
    <source>
        <dbReference type="Proteomes" id="UP000230161"/>
    </source>
</evidence>
<dbReference type="AlphaFoldDB" id="A0A2M9BB60"/>
<dbReference type="NCBIfam" id="TIGR03964">
    <property type="entry name" value="mycofact_creat"/>
    <property type="match status" value="1"/>
</dbReference>
<accession>A0A2M9BB60</accession>
<dbReference type="PANTHER" id="PTHR35005:SF1">
    <property type="entry name" value="2-AMINO-5-FORMYLAMINO-6-RIBOSYLAMINOPYRIMIDIN-4(3H)-ONE 5'-MONOPHOSPHATE DEFORMYLASE"/>
    <property type="match status" value="1"/>
</dbReference>
<dbReference type="EMBL" id="PGFB01000007">
    <property type="protein sequence ID" value="PJJ55173.1"/>
    <property type="molecule type" value="Genomic_DNA"/>
</dbReference>
<evidence type="ECO:0000256" key="5">
    <source>
        <dbReference type="ARBA" id="ARBA00024029"/>
    </source>
</evidence>
<dbReference type="GO" id="GO:0046872">
    <property type="term" value="F:metal ion binding"/>
    <property type="evidence" value="ECO:0007669"/>
    <property type="project" value="UniProtKB-KW"/>
</dbReference>
<comment type="cofactor">
    <cofactor evidence="1">
        <name>Zn(2+)</name>
        <dbReference type="ChEBI" id="CHEBI:29105"/>
    </cofactor>
</comment>
<organism evidence="7 8">
    <name type="scientific">Compostimonas suwonensis</name>
    <dbReference type="NCBI Taxonomy" id="1048394"/>
    <lineage>
        <taxon>Bacteria</taxon>
        <taxon>Bacillati</taxon>
        <taxon>Actinomycetota</taxon>
        <taxon>Actinomycetes</taxon>
        <taxon>Micrococcales</taxon>
        <taxon>Microbacteriaceae</taxon>
        <taxon>Compostimonas</taxon>
    </lineage>
</organism>
<dbReference type="InterPro" id="IPR023871">
    <property type="entry name" value="MftE"/>
</dbReference>
<evidence type="ECO:0000256" key="4">
    <source>
        <dbReference type="ARBA" id="ARBA00022833"/>
    </source>
</evidence>
<evidence type="ECO:0000256" key="3">
    <source>
        <dbReference type="ARBA" id="ARBA00022801"/>
    </source>
</evidence>
<dbReference type="InterPro" id="IPR003785">
    <property type="entry name" value="Creatininase/forma_Hydrolase"/>
</dbReference>
<reference evidence="7 8" key="1">
    <citation type="submission" date="2017-11" db="EMBL/GenBank/DDBJ databases">
        <title>Genomic Encyclopedia of Archaeal and Bacterial Type Strains, Phase II (KMG-II): From Individual Species to Whole Genera.</title>
        <authorList>
            <person name="Goeker M."/>
        </authorList>
    </citation>
    <scope>NUCLEOTIDE SEQUENCE [LARGE SCALE GENOMIC DNA]</scope>
    <source>
        <strain evidence="7 8">DSM 25625</strain>
    </source>
</reference>